<accession>L0AX05</accession>
<organism evidence="2 3">
    <name type="scientific">Theileria equi strain WA</name>
    <dbReference type="NCBI Taxonomy" id="1537102"/>
    <lineage>
        <taxon>Eukaryota</taxon>
        <taxon>Sar</taxon>
        <taxon>Alveolata</taxon>
        <taxon>Apicomplexa</taxon>
        <taxon>Aconoidasida</taxon>
        <taxon>Piroplasmida</taxon>
        <taxon>Theileriidae</taxon>
        <taxon>Theileria</taxon>
    </lineage>
</organism>
<evidence type="ECO:0000256" key="1">
    <source>
        <dbReference type="SAM" id="MobiDB-lite"/>
    </source>
</evidence>
<feature type="compositionally biased region" description="Polar residues" evidence="1">
    <location>
        <begin position="462"/>
        <end position="478"/>
    </location>
</feature>
<evidence type="ECO:0000313" key="2">
    <source>
        <dbReference type="EMBL" id="AFZ79556.1"/>
    </source>
</evidence>
<dbReference type="GeneID" id="15806099"/>
<sequence>MVPSIDIRNKCPNIKDGKNTCQCKDVYQIKALRGTLKGTDGRDTDYRYCKHRNETNELLIKDLNYNGQPLKVEDGRGSKLLSATHSTIWEVTTYYSFEHDKNAHVIKVPLILGVRSKISEYNSDNVTWYENSSINGDNLTWKRIDDPGTENEYPKTDKEHATTEGFTKKLNELTCNLHKLHIVDIYRTSSYDCACSNAHVTVIPDKGTTLPGYTKYNYQYTSSENFVRYKRVNIKDGDDDKPLTLNHRTPKLSVYYWDADKKRRKKPLLMEVYVGGEKLLEGHDDTPVLVFNSGVKDNSKWTMDVGSVSADTLHKQKCKLFHPVIIDVTRTTRSYPNPYCIKEGYKNGECPNKDSPHEVEVEKCDGSIFELTSCTGWKHTYGKKGEPFTVTKFIGGLGTDLINFPIWNAREVIVFFASCDKPDDPATKIPLQIYVKSENGAIRKWQRSEDRDGGEWKVESILGNNPPDTTMSLKSNPGTAKEQEQQHNDDLSEEEEEGYIEKIEQSESSPSSSQQTLSPTELKEPEIEQGGAREGEIVLEEKKVPEKLETTAPVPGPIVDNKAISEAGEAPTTASGLTPEPAPPKAPPTSGTVATTTVHSGSNFVDEGSSRTDTGDTPGPKEAHSQNTLPTAQESEALNNLGAGGNSGGENTISRKSGTDESVLWKLFSATTRFLSEAEHLRSTMAGLAGLGITTAAYNLVHGIEGLGRTLAATGIIGRATAPTDTSTSLSLKIPKVDVEQSGYSQRATDVDGQDGDPDPKALGESTEAKAQPAAQTAALGQDDSGPSPGSLDSSVTGSTRNPTTTKIVVSVTTGILGTSALACFTGWKLYNRYKGDPWVRQI</sequence>
<dbReference type="RefSeq" id="XP_004829222.1">
    <property type="nucleotide sequence ID" value="XM_004829165.1"/>
</dbReference>
<proteinExistence type="predicted"/>
<keyword evidence="3" id="KW-1185">Reference proteome</keyword>
<dbReference type="EMBL" id="CP001669">
    <property type="protein sequence ID" value="AFZ79556.1"/>
    <property type="molecule type" value="Genomic_DNA"/>
</dbReference>
<feature type="compositionally biased region" description="Basic and acidic residues" evidence="1">
    <location>
        <begin position="608"/>
        <end position="624"/>
    </location>
</feature>
<feature type="compositionally biased region" description="Low complexity" evidence="1">
    <location>
        <begin position="506"/>
        <end position="520"/>
    </location>
</feature>
<gene>
    <name evidence="2" type="ORF">BEWA_024050</name>
</gene>
<dbReference type="eggNOG" id="KOG1366">
    <property type="taxonomic scope" value="Eukaryota"/>
</dbReference>
<dbReference type="AlphaFoldDB" id="L0AX05"/>
<dbReference type="Proteomes" id="UP000031512">
    <property type="component" value="Chromosome 1"/>
</dbReference>
<reference evidence="2 3" key="1">
    <citation type="journal article" date="2012" name="BMC Genomics">
        <title>Comparative genomic analysis and phylogenetic position of Theileria equi.</title>
        <authorList>
            <person name="Kappmeyer L.S."/>
            <person name="Thiagarajan M."/>
            <person name="Herndon D.R."/>
            <person name="Ramsay J.D."/>
            <person name="Caler E."/>
            <person name="Djikeng A."/>
            <person name="Gillespie J.J."/>
            <person name="Lau A.O."/>
            <person name="Roalson E.H."/>
            <person name="Silva J.C."/>
            <person name="Silva M.G."/>
            <person name="Suarez C.E."/>
            <person name="Ueti M.W."/>
            <person name="Nene V.M."/>
            <person name="Mealey R.H."/>
            <person name="Knowles D.P."/>
            <person name="Brayton K.A."/>
        </authorList>
    </citation>
    <scope>NUCLEOTIDE SEQUENCE [LARGE SCALE GENOMIC DNA]</scope>
    <source>
        <strain evidence="2 3">WA</strain>
    </source>
</reference>
<protein>
    <submittedName>
        <fullName evidence="2">Uncharacterized protein</fullName>
    </submittedName>
</protein>
<feature type="compositionally biased region" description="Low complexity" evidence="1">
    <location>
        <begin position="769"/>
        <end position="795"/>
    </location>
</feature>
<evidence type="ECO:0000313" key="3">
    <source>
        <dbReference type="Proteomes" id="UP000031512"/>
    </source>
</evidence>
<feature type="region of interest" description="Disordered" evidence="1">
    <location>
        <begin position="741"/>
        <end position="802"/>
    </location>
</feature>
<name>L0AX05_THEEQ</name>
<feature type="compositionally biased region" description="Basic and acidic residues" evidence="1">
    <location>
        <begin position="521"/>
        <end position="549"/>
    </location>
</feature>
<dbReference type="KEGG" id="beq:BEWA_024050"/>
<feature type="region of interest" description="Disordered" evidence="1">
    <location>
        <begin position="460"/>
        <end position="629"/>
    </location>
</feature>
<dbReference type="VEuPathDB" id="PiroplasmaDB:BEWA_024050"/>
<feature type="compositionally biased region" description="Polar residues" evidence="1">
    <location>
        <begin position="589"/>
        <end position="603"/>
    </location>
</feature>
<feature type="compositionally biased region" description="Basic and acidic residues" evidence="1">
    <location>
        <begin position="481"/>
        <end position="490"/>
    </location>
</feature>